<keyword evidence="5" id="KW-0119">Carbohydrate metabolism</keyword>
<comment type="cofactor">
    <cofactor evidence="1">
        <name>Mg(2+)</name>
        <dbReference type="ChEBI" id="CHEBI:18420"/>
    </cofactor>
</comment>
<dbReference type="RefSeq" id="WP_159332824.1">
    <property type="nucleotide sequence ID" value="NZ_LR733857.1"/>
</dbReference>
<dbReference type="Gene3D" id="3.40.50.1000">
    <property type="entry name" value="HAD superfamily/HAD-like"/>
    <property type="match status" value="1"/>
</dbReference>
<name>A0A654D1B4_SPHMU</name>
<dbReference type="Gene3D" id="1.10.150.240">
    <property type="entry name" value="Putative phosphatase, domain 2"/>
    <property type="match status" value="1"/>
</dbReference>
<evidence type="ECO:0000256" key="2">
    <source>
        <dbReference type="ARBA" id="ARBA00006171"/>
    </source>
</evidence>
<keyword evidence="3" id="KW-0479">Metal-binding</keyword>
<dbReference type="SUPFAM" id="SSF56784">
    <property type="entry name" value="HAD-like"/>
    <property type="match status" value="1"/>
</dbReference>
<dbReference type="EMBL" id="CABWMV010000024">
    <property type="protein sequence ID" value="VXC99065.1"/>
    <property type="molecule type" value="Genomic_DNA"/>
</dbReference>
<organism evidence="6 7">
    <name type="scientific">Sphingobacterium multivorum</name>
    <dbReference type="NCBI Taxonomy" id="28454"/>
    <lineage>
        <taxon>Bacteria</taxon>
        <taxon>Pseudomonadati</taxon>
        <taxon>Bacteroidota</taxon>
        <taxon>Sphingobacteriia</taxon>
        <taxon>Sphingobacteriales</taxon>
        <taxon>Sphingobacteriaceae</taxon>
        <taxon>Sphingobacterium</taxon>
    </lineage>
</organism>
<dbReference type="InterPro" id="IPR023214">
    <property type="entry name" value="HAD_sf"/>
</dbReference>
<dbReference type="InterPro" id="IPR023198">
    <property type="entry name" value="PGP-like_dom2"/>
</dbReference>
<dbReference type="InterPro" id="IPR041492">
    <property type="entry name" value="HAD_2"/>
</dbReference>
<dbReference type="InterPro" id="IPR051600">
    <property type="entry name" value="Beta-PGM-like"/>
</dbReference>
<dbReference type="PANTHER" id="PTHR46193:SF18">
    <property type="entry name" value="HEXITOL PHOSPHATASE B"/>
    <property type="match status" value="1"/>
</dbReference>
<evidence type="ECO:0000313" key="7">
    <source>
        <dbReference type="Proteomes" id="UP000432350"/>
    </source>
</evidence>
<evidence type="ECO:0000256" key="1">
    <source>
        <dbReference type="ARBA" id="ARBA00001946"/>
    </source>
</evidence>
<comment type="similarity">
    <text evidence="2">Belongs to the HAD-like hydrolase superfamily. CbbY/CbbZ/Gph/YieH family.</text>
</comment>
<reference evidence="6 7" key="1">
    <citation type="submission" date="2019-10" db="EMBL/GenBank/DDBJ databases">
        <authorList>
            <person name="Karimi E."/>
        </authorList>
    </citation>
    <scope>NUCLEOTIDE SEQUENCE [LARGE SCALE GENOMIC DNA]</scope>
    <source>
        <strain evidence="6">Sphingobacterium sp. 8BC</strain>
    </source>
</reference>
<dbReference type="SFLD" id="SFLDG01129">
    <property type="entry name" value="C1.5:_HAD__Beta-PGM__Phosphata"/>
    <property type="match status" value="1"/>
</dbReference>
<dbReference type="PRINTS" id="PR00413">
    <property type="entry name" value="HADHALOGNASE"/>
</dbReference>
<dbReference type="SFLD" id="SFLDG01135">
    <property type="entry name" value="C1.5.6:_HAD__Beta-PGM__Phospha"/>
    <property type="match status" value="1"/>
</dbReference>
<evidence type="ECO:0000313" key="6">
    <source>
        <dbReference type="EMBL" id="VXC99065.1"/>
    </source>
</evidence>
<evidence type="ECO:0000256" key="5">
    <source>
        <dbReference type="ARBA" id="ARBA00023277"/>
    </source>
</evidence>
<dbReference type="PANTHER" id="PTHR46193">
    <property type="entry name" value="6-PHOSPHOGLUCONATE PHOSPHATASE"/>
    <property type="match status" value="1"/>
</dbReference>
<evidence type="ECO:0000256" key="4">
    <source>
        <dbReference type="ARBA" id="ARBA00022842"/>
    </source>
</evidence>
<sequence length="232" mass="26682">MSLNAITKDFSRYAAIFDMDGVISHTNPFHAEAFRAFFKNHNVQQATEEEFEQHMYGKHNSYIMQHFFQRPISPEELRTLEFEKEQLFRVIYKEHVAPIKGLIEFLTELKNNGFKLAVATSAPRENMDLILDELNIRQLFSSTLSSEDVKLHKPHPEVYLKSAENLQIPVDRCIVFEDSFSGITAAKNAEMKVVAVLSTHKKEELPASDDYINNYTEISVANVKAILKTQEL</sequence>
<dbReference type="Pfam" id="PF13419">
    <property type="entry name" value="HAD_2"/>
    <property type="match status" value="1"/>
</dbReference>
<dbReference type="GO" id="GO:0046872">
    <property type="term" value="F:metal ion binding"/>
    <property type="evidence" value="ECO:0007669"/>
    <property type="project" value="UniProtKB-KW"/>
</dbReference>
<dbReference type="Proteomes" id="UP000432350">
    <property type="component" value="Unassembled WGS sequence"/>
</dbReference>
<proteinExistence type="inferred from homology"/>
<keyword evidence="4" id="KW-0460">Magnesium</keyword>
<dbReference type="InterPro" id="IPR036412">
    <property type="entry name" value="HAD-like_sf"/>
</dbReference>
<dbReference type="NCBIfam" id="TIGR01509">
    <property type="entry name" value="HAD-SF-IA-v3"/>
    <property type="match status" value="1"/>
</dbReference>
<dbReference type="AlphaFoldDB" id="A0A654D1B4"/>
<gene>
    <name evidence="6" type="ORF">SPHINGO8BC_51424</name>
</gene>
<dbReference type="SFLD" id="SFLDS00003">
    <property type="entry name" value="Haloacid_Dehalogenase"/>
    <property type="match status" value="1"/>
</dbReference>
<dbReference type="InterPro" id="IPR006439">
    <property type="entry name" value="HAD-SF_hydro_IA"/>
</dbReference>
<evidence type="ECO:0000256" key="3">
    <source>
        <dbReference type="ARBA" id="ARBA00022723"/>
    </source>
</evidence>
<accession>A0A654D1B4</accession>
<dbReference type="CDD" id="cd07505">
    <property type="entry name" value="HAD_BPGM-like"/>
    <property type="match status" value="1"/>
</dbReference>
<dbReference type="GO" id="GO:0003824">
    <property type="term" value="F:catalytic activity"/>
    <property type="evidence" value="ECO:0007669"/>
    <property type="project" value="UniProtKB-ARBA"/>
</dbReference>
<protein>
    <submittedName>
        <fullName evidence="6">Haloacid dehalogenase</fullName>
    </submittedName>
</protein>